<feature type="chain" id="PRO_5040202824" description="Beta-glucosidase" evidence="7">
    <location>
        <begin position="19"/>
        <end position="495"/>
    </location>
</feature>
<evidence type="ECO:0008006" key="10">
    <source>
        <dbReference type="Google" id="ProtNLM"/>
    </source>
</evidence>
<dbReference type="GO" id="GO:0005975">
    <property type="term" value="P:carbohydrate metabolic process"/>
    <property type="evidence" value="ECO:0007669"/>
    <property type="project" value="InterPro"/>
</dbReference>
<keyword evidence="9" id="KW-1185">Reference proteome</keyword>
<evidence type="ECO:0000256" key="3">
    <source>
        <dbReference type="ARBA" id="ARBA00022801"/>
    </source>
</evidence>
<evidence type="ECO:0000256" key="7">
    <source>
        <dbReference type="SAM" id="SignalP"/>
    </source>
</evidence>
<dbReference type="Pfam" id="PF00232">
    <property type="entry name" value="Glyco_hydro_1"/>
    <property type="match status" value="1"/>
</dbReference>
<accession>A0A9N9QMR2</accession>
<sequence>MRILSVTFLVFSEILISSQDEVINNRRFPESFKFGVATSAFQIEGAWNEDGKGESMWDRFLHNNSSKTLDRRNADVACDSYHKWREDVQLLKELGVKIYRFSISWPRILPDGTTNKINQAGVDYYLNLLKELKANNIEPLVTLYHWDLPQHLSELGGWLNPQIVDYFGEFARLSFRLFGDYVRQWTTVNEPKTACLLGYANDYGAPGLWLVADGVYQCAKIQLLAHAKAWHIYDDEFRASQGGKIGFVLDTPWNEPASDSDLDREAAEREMQFGFGWFANPVFIGDWPQVMKDRIANRSKLEGLGFSRLPEFTQKEIDYINGTHDYIGLNIYTGKLVEYLPDYEIGTPNYNFDNGNNVYCDPSWPASSSDWLFYYPSSIRKLVNYVNEKYSPEEIFIAENGWADHGEIDDQSRIRYHKGYLSNLLDAILEDGVNVVGYTAWSFMDNFGWGAGYTHRFGFISVDHDSPNRTRTWKSSGRYYQKVIRTRCLVDTCVD</sequence>
<dbReference type="FunFam" id="3.20.20.80:FF:000013">
    <property type="entry name" value="lactase-phlorizin hydrolase"/>
    <property type="match status" value="1"/>
</dbReference>
<dbReference type="PRINTS" id="PR00131">
    <property type="entry name" value="GLHYDRLASE1"/>
</dbReference>
<reference evidence="8" key="1">
    <citation type="submission" date="2022-01" db="EMBL/GenBank/DDBJ databases">
        <authorList>
            <person name="King R."/>
        </authorList>
    </citation>
    <scope>NUCLEOTIDE SEQUENCE</scope>
</reference>
<evidence type="ECO:0000256" key="2">
    <source>
        <dbReference type="ARBA" id="ARBA00011738"/>
    </source>
</evidence>
<keyword evidence="3" id="KW-0378">Hydrolase</keyword>
<evidence type="ECO:0000256" key="4">
    <source>
        <dbReference type="ARBA" id="ARBA00023180"/>
    </source>
</evidence>
<dbReference type="InterPro" id="IPR001360">
    <property type="entry name" value="Glyco_hydro_1"/>
</dbReference>
<dbReference type="Proteomes" id="UP001152799">
    <property type="component" value="Chromosome 3"/>
</dbReference>
<name>A0A9N9QMR2_9CUCU</name>
<keyword evidence="5" id="KW-0326">Glycosidase</keyword>
<dbReference type="PROSITE" id="PS00653">
    <property type="entry name" value="GLYCOSYL_HYDROL_F1_2"/>
    <property type="match status" value="1"/>
</dbReference>
<dbReference type="AlphaFoldDB" id="A0A9N9QMR2"/>
<dbReference type="GO" id="GO:0008422">
    <property type="term" value="F:beta-glucosidase activity"/>
    <property type="evidence" value="ECO:0007669"/>
    <property type="project" value="TreeGrafter"/>
</dbReference>
<evidence type="ECO:0000256" key="1">
    <source>
        <dbReference type="ARBA" id="ARBA00010838"/>
    </source>
</evidence>
<keyword evidence="7" id="KW-0732">Signal</keyword>
<dbReference type="SUPFAM" id="SSF51445">
    <property type="entry name" value="(Trans)glycosidases"/>
    <property type="match status" value="1"/>
</dbReference>
<organism evidence="8 9">
    <name type="scientific">Ceutorhynchus assimilis</name>
    <name type="common">cabbage seed weevil</name>
    <dbReference type="NCBI Taxonomy" id="467358"/>
    <lineage>
        <taxon>Eukaryota</taxon>
        <taxon>Metazoa</taxon>
        <taxon>Ecdysozoa</taxon>
        <taxon>Arthropoda</taxon>
        <taxon>Hexapoda</taxon>
        <taxon>Insecta</taxon>
        <taxon>Pterygota</taxon>
        <taxon>Neoptera</taxon>
        <taxon>Endopterygota</taxon>
        <taxon>Coleoptera</taxon>
        <taxon>Polyphaga</taxon>
        <taxon>Cucujiformia</taxon>
        <taxon>Curculionidae</taxon>
        <taxon>Ceutorhynchinae</taxon>
        <taxon>Ceutorhynchus</taxon>
    </lineage>
</organism>
<comment type="subunit">
    <text evidence="2">Homodimer.</text>
</comment>
<dbReference type="OrthoDB" id="65569at2759"/>
<dbReference type="InterPro" id="IPR017853">
    <property type="entry name" value="GH"/>
</dbReference>
<evidence type="ECO:0000256" key="6">
    <source>
        <dbReference type="RuleBase" id="RU003690"/>
    </source>
</evidence>
<proteinExistence type="inferred from homology"/>
<keyword evidence="4" id="KW-0325">Glycoprotein</keyword>
<gene>
    <name evidence="8" type="ORF">CEUTPL_LOCUS6262</name>
</gene>
<feature type="signal peptide" evidence="7">
    <location>
        <begin position="1"/>
        <end position="18"/>
    </location>
</feature>
<evidence type="ECO:0000313" key="9">
    <source>
        <dbReference type="Proteomes" id="UP001152799"/>
    </source>
</evidence>
<dbReference type="EMBL" id="OU892279">
    <property type="protein sequence ID" value="CAG9765657.1"/>
    <property type="molecule type" value="Genomic_DNA"/>
</dbReference>
<evidence type="ECO:0000256" key="5">
    <source>
        <dbReference type="ARBA" id="ARBA00023295"/>
    </source>
</evidence>
<comment type="similarity">
    <text evidence="1 6">Belongs to the glycosyl hydrolase 1 family.</text>
</comment>
<dbReference type="InterPro" id="IPR033132">
    <property type="entry name" value="GH_1_N_CS"/>
</dbReference>
<evidence type="ECO:0000313" key="8">
    <source>
        <dbReference type="EMBL" id="CAG9765657.1"/>
    </source>
</evidence>
<dbReference type="Gene3D" id="3.20.20.80">
    <property type="entry name" value="Glycosidases"/>
    <property type="match status" value="1"/>
</dbReference>
<protein>
    <recommendedName>
        <fullName evidence="10">Beta-glucosidase</fullName>
    </recommendedName>
</protein>
<dbReference type="PANTHER" id="PTHR10353">
    <property type="entry name" value="GLYCOSYL HYDROLASE"/>
    <property type="match status" value="1"/>
</dbReference>
<dbReference type="PANTHER" id="PTHR10353:SF36">
    <property type="entry name" value="LP05116P"/>
    <property type="match status" value="1"/>
</dbReference>